<dbReference type="InterPro" id="IPR031308">
    <property type="entry name" value="UCP028777"/>
</dbReference>
<reference evidence="4" key="4">
    <citation type="submission" date="2016-11" db="EMBL/GenBank/DDBJ databases">
        <authorList>
            <person name="Varghese N."/>
            <person name="Submissions S."/>
        </authorList>
    </citation>
    <scope>NUCLEOTIDE SEQUENCE</scope>
    <source>
        <strain evidence="4">DSM 1682</strain>
    </source>
</reference>
<feature type="domain" description="Inner membrane component" evidence="2">
    <location>
        <begin position="4"/>
        <end position="53"/>
    </location>
</feature>
<keyword evidence="1" id="KW-1133">Transmembrane helix</keyword>
<feature type="domain" description="Inner membrane component" evidence="2">
    <location>
        <begin position="67"/>
        <end position="116"/>
    </location>
</feature>
<evidence type="ECO:0000313" key="6">
    <source>
        <dbReference type="Proteomes" id="UP000184204"/>
    </source>
</evidence>
<evidence type="ECO:0000259" key="2">
    <source>
        <dbReference type="Pfam" id="PF03733"/>
    </source>
</evidence>
<evidence type="ECO:0000313" key="5">
    <source>
        <dbReference type="Proteomes" id="UP000068026"/>
    </source>
</evidence>
<evidence type="ECO:0000313" key="4">
    <source>
        <dbReference type="EMBL" id="SHE52256.1"/>
    </source>
</evidence>
<dbReference type="InterPro" id="IPR052937">
    <property type="entry name" value="Inner_membrane_protein"/>
</dbReference>
<keyword evidence="5" id="KW-1185">Reference proteome</keyword>
<protein>
    <submittedName>
        <fullName evidence="3">Inner membrane protein YccF</fullName>
    </submittedName>
    <submittedName>
        <fullName evidence="4">Uncharacterized membrane protein YccF, DUF307 family</fullName>
    </submittedName>
</protein>
<dbReference type="EMBL" id="FQUA01000003">
    <property type="protein sequence ID" value="SHE52256.1"/>
    <property type="molecule type" value="Genomic_DNA"/>
</dbReference>
<organism evidence="4 6">
    <name type="scientific">Anaerotignum propionicum DSM 1682</name>
    <dbReference type="NCBI Taxonomy" id="991789"/>
    <lineage>
        <taxon>Bacteria</taxon>
        <taxon>Bacillati</taxon>
        <taxon>Bacillota</taxon>
        <taxon>Clostridia</taxon>
        <taxon>Lachnospirales</taxon>
        <taxon>Anaerotignaceae</taxon>
        <taxon>Anaerotignum</taxon>
    </lineage>
</organism>
<dbReference type="EMBL" id="CP014223">
    <property type="protein sequence ID" value="AMJ42137.1"/>
    <property type="molecule type" value="Genomic_DNA"/>
</dbReference>
<dbReference type="Pfam" id="PF03733">
    <property type="entry name" value="YccF"/>
    <property type="match status" value="2"/>
</dbReference>
<keyword evidence="1" id="KW-0812">Transmembrane</keyword>
<reference evidence="3 5" key="1">
    <citation type="journal article" date="2016" name="Genome Announc.">
        <title>Complete Genome Sequence of the Amino Acid-Fermenting Clostridium propionicum X2 (DSM 1682).</title>
        <authorList>
            <person name="Poehlein A."/>
            <person name="Schlien K."/>
            <person name="Chowdhury N.P."/>
            <person name="Gottschalk G."/>
            <person name="Buckel W."/>
            <person name="Daniel R."/>
        </authorList>
    </citation>
    <scope>NUCLEOTIDE SEQUENCE [LARGE SCALE GENOMIC DNA]</scope>
    <source>
        <strain evidence="3 5">X2</strain>
    </source>
</reference>
<dbReference type="GO" id="GO:0005886">
    <property type="term" value="C:plasma membrane"/>
    <property type="evidence" value="ECO:0007669"/>
    <property type="project" value="TreeGrafter"/>
</dbReference>
<dbReference type="RefSeq" id="WP_066052476.1">
    <property type="nucleotide sequence ID" value="NZ_CP014223.1"/>
</dbReference>
<dbReference type="OrthoDB" id="9790567at2"/>
<evidence type="ECO:0000256" key="1">
    <source>
        <dbReference type="SAM" id="Phobius"/>
    </source>
</evidence>
<sequence>MSVLGNILWLIFGGLLTAIGWFLAGIVCCITIIGIPIGLQCFKFAEMVIWPFGTEIHYGNLNSGSIILNVIWILLCGLELAMGSLALGIACCVTIIGIPFGIQHFKFAGLALMPFGAQMRRVIY</sequence>
<dbReference type="AlphaFoldDB" id="A0A0X8VAQ2"/>
<dbReference type="KEGG" id="cpro:CPRO_25890"/>
<dbReference type="Proteomes" id="UP000184204">
    <property type="component" value="Unassembled WGS sequence"/>
</dbReference>
<dbReference type="PIRSF" id="PIRSF028777">
    <property type="entry name" value="UCP028777"/>
    <property type="match status" value="1"/>
</dbReference>
<dbReference type="InterPro" id="IPR005185">
    <property type="entry name" value="YccF"/>
</dbReference>
<dbReference type="PANTHER" id="PTHR42903:SF1">
    <property type="entry name" value="INNER MEMBRANE PROTEIN YCCF"/>
    <property type="match status" value="1"/>
</dbReference>
<name>A0A0X8VAQ2_ANAPI</name>
<feature type="transmembrane region" description="Helical" evidence="1">
    <location>
        <begin position="81"/>
        <end position="102"/>
    </location>
</feature>
<dbReference type="PANTHER" id="PTHR42903">
    <property type="entry name" value="INNER MEMBRANE PROTEIN YCCF"/>
    <property type="match status" value="1"/>
</dbReference>
<dbReference type="Proteomes" id="UP000068026">
    <property type="component" value="Chromosome"/>
</dbReference>
<gene>
    <name evidence="3" type="primary">yccF</name>
    <name evidence="3" type="ORF">CPRO_25890</name>
    <name evidence="4" type="ORF">SAMN02745151_00956</name>
</gene>
<proteinExistence type="predicted"/>
<reference evidence="6" key="3">
    <citation type="submission" date="2016-11" db="EMBL/GenBank/DDBJ databases">
        <authorList>
            <person name="Jaros S."/>
            <person name="Januszkiewicz K."/>
            <person name="Wedrychowicz H."/>
        </authorList>
    </citation>
    <scope>NUCLEOTIDE SEQUENCE [LARGE SCALE GENOMIC DNA]</scope>
    <source>
        <strain evidence="6">DSM 1682</strain>
    </source>
</reference>
<accession>A0A0X8VAQ2</accession>
<feature type="transmembrane region" description="Helical" evidence="1">
    <location>
        <begin position="56"/>
        <end position="75"/>
    </location>
</feature>
<evidence type="ECO:0000313" key="3">
    <source>
        <dbReference type="EMBL" id="AMJ42137.1"/>
    </source>
</evidence>
<feature type="transmembrane region" description="Helical" evidence="1">
    <location>
        <begin position="6"/>
        <end position="35"/>
    </location>
</feature>
<keyword evidence="1" id="KW-0472">Membrane</keyword>
<dbReference type="NCBIfam" id="NF008740">
    <property type="entry name" value="PRK11770.1-2"/>
    <property type="match status" value="1"/>
</dbReference>
<reference evidence="5" key="2">
    <citation type="submission" date="2016-01" db="EMBL/GenBank/DDBJ databases">
        <authorList>
            <person name="Poehlein A."/>
            <person name="Schlien K."/>
            <person name="Gottschalk G."/>
            <person name="Buckel W."/>
            <person name="Daniel R."/>
        </authorList>
    </citation>
    <scope>NUCLEOTIDE SEQUENCE [LARGE SCALE GENOMIC DNA]</scope>
    <source>
        <strain evidence="5">X2</strain>
    </source>
</reference>